<feature type="transmembrane region" description="Helical" evidence="1">
    <location>
        <begin position="42"/>
        <end position="64"/>
    </location>
</feature>
<feature type="transmembrane region" description="Helical" evidence="1">
    <location>
        <begin position="20"/>
        <end position="36"/>
    </location>
</feature>
<evidence type="ECO:0000259" key="2">
    <source>
        <dbReference type="Pfam" id="PF01764"/>
    </source>
</evidence>
<sequence length="324" mass="35956">MFQLARAISPGQTSVSKSYFLVLCVSYLLYSFYFLMLKNTFILLSLLIVMPFQLGFAAPDFAIIKAQAKLSDDTYLEANTLEQRLQEQGQTLVHQSLIPLSQVSYFLSRANGIQTIAIRGTANLENAMLDLDLELKPDAILDIKLHQGFGSGAKAVYEDIKPFLAKNQPIHLTGHSLGGAIAVILAMYLQKDGLPVEQVITFGQPKVTNVTGANKFDDLPLVRVVTLNDIVPLVPPISPMQIRDLDIFWHMGEEVILLGNKEFTQTNGVKSMLRATKFTTSIPSDKNLLAHQMATYLSLIEQLQASPKKIPYKTDISLFGFSFD</sequence>
<dbReference type="KEGG" id="mmw:Mmwyl1_2065"/>
<dbReference type="PANTHER" id="PTHR45856:SF24">
    <property type="entry name" value="FUNGAL LIPASE-LIKE DOMAIN-CONTAINING PROTEIN"/>
    <property type="match status" value="1"/>
</dbReference>
<name>A6VX08_MARMS</name>
<dbReference type="Gene3D" id="3.40.50.1820">
    <property type="entry name" value="alpha/beta hydrolase"/>
    <property type="match status" value="1"/>
</dbReference>
<dbReference type="CDD" id="cd00519">
    <property type="entry name" value="Lipase_3"/>
    <property type="match status" value="1"/>
</dbReference>
<evidence type="ECO:0000313" key="3">
    <source>
        <dbReference type="EMBL" id="ABR70987.1"/>
    </source>
</evidence>
<keyword evidence="1" id="KW-1133">Transmembrane helix</keyword>
<dbReference type="EMBL" id="CP000749">
    <property type="protein sequence ID" value="ABR70987.1"/>
    <property type="molecule type" value="Genomic_DNA"/>
</dbReference>
<dbReference type="STRING" id="400668.Mmwyl1_2065"/>
<accession>A6VX08</accession>
<organism evidence="3">
    <name type="scientific">Marinomonas sp. (strain MWYL1)</name>
    <dbReference type="NCBI Taxonomy" id="400668"/>
    <lineage>
        <taxon>Bacteria</taxon>
        <taxon>Pseudomonadati</taxon>
        <taxon>Pseudomonadota</taxon>
        <taxon>Gammaproteobacteria</taxon>
        <taxon>Oceanospirillales</taxon>
        <taxon>Oceanospirillaceae</taxon>
        <taxon>Marinomonas</taxon>
    </lineage>
</organism>
<feature type="domain" description="Fungal lipase-type" evidence="2">
    <location>
        <begin position="116"/>
        <end position="237"/>
    </location>
</feature>
<keyword evidence="1" id="KW-0812">Transmembrane</keyword>
<dbReference type="eggNOG" id="COG3675">
    <property type="taxonomic scope" value="Bacteria"/>
</dbReference>
<keyword evidence="1" id="KW-0472">Membrane</keyword>
<dbReference type="InterPro" id="IPR002921">
    <property type="entry name" value="Fungal_lipase-type"/>
</dbReference>
<protein>
    <submittedName>
        <fullName evidence="3">Lipase class 3</fullName>
    </submittedName>
</protein>
<dbReference type="SUPFAM" id="SSF53474">
    <property type="entry name" value="alpha/beta-Hydrolases"/>
    <property type="match status" value="1"/>
</dbReference>
<dbReference type="InterPro" id="IPR051218">
    <property type="entry name" value="Sec_MonoDiacylglyc_Lipase"/>
</dbReference>
<dbReference type="HOGENOM" id="CLU_945956_0_0_6"/>
<dbReference type="GO" id="GO:0006629">
    <property type="term" value="P:lipid metabolic process"/>
    <property type="evidence" value="ECO:0007669"/>
    <property type="project" value="InterPro"/>
</dbReference>
<dbReference type="InterPro" id="IPR029058">
    <property type="entry name" value="AB_hydrolase_fold"/>
</dbReference>
<dbReference type="AlphaFoldDB" id="A6VX08"/>
<proteinExistence type="predicted"/>
<evidence type="ECO:0000256" key="1">
    <source>
        <dbReference type="SAM" id="Phobius"/>
    </source>
</evidence>
<dbReference type="PANTHER" id="PTHR45856">
    <property type="entry name" value="ALPHA/BETA-HYDROLASES SUPERFAMILY PROTEIN"/>
    <property type="match status" value="1"/>
</dbReference>
<dbReference type="Pfam" id="PF01764">
    <property type="entry name" value="Lipase_3"/>
    <property type="match status" value="1"/>
</dbReference>
<gene>
    <name evidence="3" type="ordered locus">Mmwyl1_2065</name>
</gene>
<reference evidence="3" key="1">
    <citation type="submission" date="2007-06" db="EMBL/GenBank/DDBJ databases">
        <title>Complete sequence of Marinomonas sp. MWYL1.</title>
        <authorList>
            <consortium name="US DOE Joint Genome Institute"/>
            <person name="Copeland A."/>
            <person name="Lucas S."/>
            <person name="Lapidus A."/>
            <person name="Barry K."/>
            <person name="Glavina del Rio T."/>
            <person name="Dalin E."/>
            <person name="Tice H."/>
            <person name="Pitluck S."/>
            <person name="Kiss H."/>
            <person name="Brettin T."/>
            <person name="Bruce D."/>
            <person name="Detter J.C."/>
            <person name="Han C."/>
            <person name="Schmutz J."/>
            <person name="Larimer F."/>
            <person name="Land M."/>
            <person name="Hauser L."/>
            <person name="Kyrpides N."/>
            <person name="Kim E."/>
            <person name="Johnston A.W.B."/>
            <person name="Todd J.D."/>
            <person name="Rogers R."/>
            <person name="Wexler M."/>
            <person name="Bond P.L."/>
            <person name="Li Y."/>
            <person name="Richardson P."/>
        </authorList>
    </citation>
    <scope>NUCLEOTIDE SEQUENCE [LARGE SCALE GENOMIC DNA]</scope>
    <source>
        <strain evidence="3">MWYL1</strain>
    </source>
</reference>